<evidence type="ECO:0000313" key="3">
    <source>
        <dbReference type="Proteomes" id="UP000184052"/>
    </source>
</evidence>
<name>A0A1M6AJM3_9FIRM</name>
<dbReference type="InterPro" id="IPR001455">
    <property type="entry name" value="TusA-like"/>
</dbReference>
<gene>
    <name evidence="2" type="ORF">SAMN02745751_00146</name>
</gene>
<dbReference type="Pfam" id="PF01206">
    <property type="entry name" value="TusA"/>
    <property type="match status" value="1"/>
</dbReference>
<dbReference type="OrthoDB" id="9801500at2"/>
<evidence type="ECO:0000313" key="2">
    <source>
        <dbReference type="EMBL" id="SHI36714.1"/>
    </source>
</evidence>
<organism evidence="2 3">
    <name type="scientific">Dethiosulfatibacter aminovorans DSM 17477</name>
    <dbReference type="NCBI Taxonomy" id="1121476"/>
    <lineage>
        <taxon>Bacteria</taxon>
        <taxon>Bacillati</taxon>
        <taxon>Bacillota</taxon>
        <taxon>Tissierellia</taxon>
        <taxon>Dethiosulfatibacter</taxon>
    </lineage>
</organism>
<dbReference type="Gene3D" id="3.30.110.40">
    <property type="entry name" value="TusA-like domain"/>
    <property type="match status" value="1"/>
</dbReference>
<dbReference type="AlphaFoldDB" id="A0A1M6AJM3"/>
<dbReference type="InterPro" id="IPR027396">
    <property type="entry name" value="DsrEFH-like"/>
</dbReference>
<dbReference type="RefSeq" id="WP_073045593.1">
    <property type="nucleotide sequence ID" value="NZ_FQZL01000004.1"/>
</dbReference>
<dbReference type="InterPro" id="IPR036868">
    <property type="entry name" value="TusA-like_sf"/>
</dbReference>
<feature type="domain" description="UPF0033" evidence="1">
    <location>
        <begin position="2"/>
        <end position="60"/>
    </location>
</feature>
<dbReference type="STRING" id="1121476.SAMN02745751_00146"/>
<dbReference type="SUPFAM" id="SSF75169">
    <property type="entry name" value="DsrEFH-like"/>
    <property type="match status" value="1"/>
</dbReference>
<accession>A0A1M6AJM3</accession>
<dbReference type="NCBIfam" id="TIGR03527">
    <property type="entry name" value="selenium_YedF"/>
    <property type="match status" value="1"/>
</dbReference>
<protein>
    <submittedName>
        <fullName evidence="2">Selenium metabolism protein YedF</fullName>
    </submittedName>
</protein>
<keyword evidence="3" id="KW-1185">Reference proteome</keyword>
<dbReference type="EMBL" id="FQZL01000004">
    <property type="protein sequence ID" value="SHI36714.1"/>
    <property type="molecule type" value="Genomic_DNA"/>
</dbReference>
<dbReference type="CDD" id="cd03421">
    <property type="entry name" value="SirA_like_N"/>
    <property type="match status" value="1"/>
</dbReference>
<reference evidence="2 3" key="1">
    <citation type="submission" date="2016-11" db="EMBL/GenBank/DDBJ databases">
        <authorList>
            <person name="Jaros S."/>
            <person name="Januszkiewicz K."/>
            <person name="Wedrychowicz H."/>
        </authorList>
    </citation>
    <scope>NUCLEOTIDE SEQUENCE [LARGE SCALE GENOMIC DNA]</scope>
    <source>
        <strain evidence="2 3">DSM 17477</strain>
    </source>
</reference>
<proteinExistence type="predicted"/>
<evidence type="ECO:0000259" key="1">
    <source>
        <dbReference type="Pfam" id="PF01206"/>
    </source>
</evidence>
<dbReference type="Proteomes" id="UP000184052">
    <property type="component" value="Unassembled WGS sequence"/>
</dbReference>
<dbReference type="SUPFAM" id="SSF64307">
    <property type="entry name" value="SirA-like"/>
    <property type="match status" value="1"/>
</dbReference>
<sequence>MKEIDARGLACPQPVILTKKALEESKNVMTIVDNETAKTNLLKLAKKMNCEVAVKDESDGIKISMYRDNIENAKPEEGNLNAEVTTSSGGMVYVFGKDTLGEGSDELGKLLMKGFIYTLTEMDVPPAKIAFLNGGVNLTCEGSESIEDLKTLESKGTEIVSCGTCLNYFEISDKLLIGEVSNMYDIVEVIASGGNTVMI</sequence>
<dbReference type="InterPro" id="IPR019870">
    <property type="entry name" value="Se_metab_YedF"/>
</dbReference>